<evidence type="ECO:0000313" key="2">
    <source>
        <dbReference type="EMBL" id="SIO58363.1"/>
    </source>
</evidence>
<gene>
    <name evidence="2" type="ORF">SAMN05444165_4117</name>
</gene>
<dbReference type="Proteomes" id="UP000185151">
    <property type="component" value="Unassembled WGS sequence"/>
</dbReference>
<name>A0A1N6KPA7_9BURK</name>
<accession>A0A1N6KPA7</accession>
<keyword evidence="3" id="KW-1185">Reference proteome</keyword>
<feature type="region of interest" description="Disordered" evidence="1">
    <location>
        <begin position="1"/>
        <end position="68"/>
    </location>
</feature>
<feature type="compositionally biased region" description="Low complexity" evidence="1">
    <location>
        <begin position="1"/>
        <end position="12"/>
    </location>
</feature>
<reference evidence="2 3" key="1">
    <citation type="submission" date="2016-11" db="EMBL/GenBank/DDBJ databases">
        <authorList>
            <person name="Jaros S."/>
            <person name="Januszkiewicz K."/>
            <person name="Wedrychowicz H."/>
        </authorList>
    </citation>
    <scope>NUCLEOTIDE SEQUENCE [LARGE SCALE GENOMIC DNA]</scope>
    <source>
        <strain evidence="2 3">GAS95</strain>
    </source>
</reference>
<feature type="compositionally biased region" description="Polar residues" evidence="1">
    <location>
        <begin position="52"/>
        <end position="68"/>
    </location>
</feature>
<protein>
    <submittedName>
        <fullName evidence="2">Uncharacterized protein</fullName>
    </submittedName>
</protein>
<organism evidence="2 3">
    <name type="scientific">Paraburkholderia phenazinium</name>
    <dbReference type="NCBI Taxonomy" id="60549"/>
    <lineage>
        <taxon>Bacteria</taxon>
        <taxon>Pseudomonadati</taxon>
        <taxon>Pseudomonadota</taxon>
        <taxon>Betaproteobacteria</taxon>
        <taxon>Burkholderiales</taxon>
        <taxon>Burkholderiaceae</taxon>
        <taxon>Paraburkholderia</taxon>
    </lineage>
</organism>
<sequence length="68" mass="6409">MGLGGSPSVPAVTVPPPIPAVQSPQGAQAATTAATRATNAIGPQAMIDTGPNGLTSPASTGTKTLLGS</sequence>
<evidence type="ECO:0000313" key="3">
    <source>
        <dbReference type="Proteomes" id="UP000185151"/>
    </source>
</evidence>
<dbReference type="EMBL" id="FSRU01000002">
    <property type="protein sequence ID" value="SIO58363.1"/>
    <property type="molecule type" value="Genomic_DNA"/>
</dbReference>
<evidence type="ECO:0000256" key="1">
    <source>
        <dbReference type="SAM" id="MobiDB-lite"/>
    </source>
</evidence>
<dbReference type="AlphaFoldDB" id="A0A1N6KPA7"/>
<proteinExistence type="predicted"/>
<feature type="compositionally biased region" description="Low complexity" evidence="1">
    <location>
        <begin position="27"/>
        <end position="40"/>
    </location>
</feature>